<gene>
    <name evidence="4" type="ORF">FHX50_000234</name>
</gene>
<dbReference type="PANTHER" id="PTHR47505">
    <property type="entry name" value="DNA UTILIZATION PROTEIN YHGH"/>
    <property type="match status" value="1"/>
</dbReference>
<protein>
    <submittedName>
        <fullName evidence="4">Putative amidophosphoribosyltransferase</fullName>
    </submittedName>
</protein>
<comment type="caution">
    <text evidence="4">The sequence shown here is derived from an EMBL/GenBank/DDBJ whole genome shotgun (WGS) entry which is preliminary data.</text>
</comment>
<dbReference type="AlphaFoldDB" id="A0A839R0S3"/>
<name>A0A839R0S3_9MICO</name>
<dbReference type="Proteomes" id="UP000568050">
    <property type="component" value="Unassembled WGS sequence"/>
</dbReference>
<feature type="region of interest" description="Disordered" evidence="2">
    <location>
        <begin position="222"/>
        <end position="252"/>
    </location>
</feature>
<dbReference type="InterPro" id="IPR029057">
    <property type="entry name" value="PRTase-like"/>
</dbReference>
<proteinExistence type="inferred from homology"/>
<evidence type="ECO:0000313" key="5">
    <source>
        <dbReference type="Proteomes" id="UP000568050"/>
    </source>
</evidence>
<evidence type="ECO:0000256" key="2">
    <source>
        <dbReference type="SAM" id="MobiDB-lite"/>
    </source>
</evidence>
<dbReference type="GO" id="GO:0016757">
    <property type="term" value="F:glycosyltransferase activity"/>
    <property type="evidence" value="ECO:0007669"/>
    <property type="project" value="UniProtKB-KW"/>
</dbReference>
<evidence type="ECO:0000259" key="3">
    <source>
        <dbReference type="Pfam" id="PF00156"/>
    </source>
</evidence>
<keyword evidence="5" id="KW-1185">Reference proteome</keyword>
<reference evidence="4 5" key="1">
    <citation type="submission" date="2020-08" db="EMBL/GenBank/DDBJ databases">
        <title>Sequencing the genomes of 1000 actinobacteria strains.</title>
        <authorList>
            <person name="Klenk H.-P."/>
        </authorList>
    </citation>
    <scope>NUCLEOTIDE SEQUENCE [LARGE SCALE GENOMIC DNA]</scope>
    <source>
        <strain evidence="4 5">DSM 23040</strain>
    </source>
</reference>
<dbReference type="EMBL" id="JACHWP010000001">
    <property type="protein sequence ID" value="MBB3021986.1"/>
    <property type="molecule type" value="Genomic_DNA"/>
</dbReference>
<keyword evidence="4" id="KW-0808">Transferase</keyword>
<evidence type="ECO:0000256" key="1">
    <source>
        <dbReference type="ARBA" id="ARBA00008007"/>
    </source>
</evidence>
<feature type="domain" description="Phosphoribosyltransferase" evidence="3">
    <location>
        <begin position="244"/>
        <end position="289"/>
    </location>
</feature>
<dbReference type="InterPro" id="IPR051910">
    <property type="entry name" value="ComF/GntX_DNA_util-trans"/>
</dbReference>
<organism evidence="4 5">
    <name type="scientific">Helcobacillus massiliensis</name>
    <dbReference type="NCBI Taxonomy" id="521392"/>
    <lineage>
        <taxon>Bacteria</taxon>
        <taxon>Bacillati</taxon>
        <taxon>Actinomycetota</taxon>
        <taxon>Actinomycetes</taxon>
        <taxon>Micrococcales</taxon>
        <taxon>Dermabacteraceae</taxon>
        <taxon>Helcobacillus</taxon>
    </lineage>
</organism>
<evidence type="ECO:0000313" key="4">
    <source>
        <dbReference type="EMBL" id="MBB3021986.1"/>
    </source>
</evidence>
<dbReference type="Pfam" id="PF00156">
    <property type="entry name" value="Pribosyltran"/>
    <property type="match status" value="1"/>
</dbReference>
<keyword evidence="4" id="KW-0328">Glycosyltransferase</keyword>
<comment type="similarity">
    <text evidence="1">Belongs to the ComF/GntX family.</text>
</comment>
<dbReference type="PANTHER" id="PTHR47505:SF1">
    <property type="entry name" value="DNA UTILIZATION PROTEIN YHGH"/>
    <property type="match status" value="1"/>
</dbReference>
<dbReference type="InterPro" id="IPR000836">
    <property type="entry name" value="PRTase_dom"/>
</dbReference>
<dbReference type="Gene3D" id="3.40.50.2020">
    <property type="match status" value="1"/>
</dbReference>
<dbReference type="SUPFAM" id="SSF53271">
    <property type="entry name" value="PRTase-like"/>
    <property type="match status" value="1"/>
</dbReference>
<accession>A0A839R0S3</accession>
<sequence length="300" mass="30479">MHATTHTVLRSLADVLLPTACPCGVGGRVLCADCAAVLEMGAERVDDRLDALQLAVPDELGEHRGAVSFRPRMPVVAAGDYTARLQALVLAFKNGGHFALAEPFARSLLDPARELLRHGGVLVPVPSSGAAVRRRGEQHTQLIAEALGESLRTPVVSCLSLPRASGAPAGLPGGASAARSGAAVAARSGGAVAGRRVRNRRERRLSGGMRVSGRAVTRALGSSHFAAEARSAADEARSPTTGTSRNAPGRGPSVVLVDDVATTGATLAAAADALEAAGCRVLGAVVVAAAQRVGPTSVRP</sequence>